<dbReference type="EMBL" id="VYGV01000003">
    <property type="protein sequence ID" value="NWF44154.1"/>
    <property type="molecule type" value="Genomic_DNA"/>
</dbReference>
<comment type="caution">
    <text evidence="1">The sequence shown here is derived from an EMBL/GenBank/DDBJ whole genome shotgun (WGS) entry which is preliminary data.</text>
</comment>
<accession>A0A7Y8GU44</accession>
<dbReference type="Proteomes" id="UP000545507">
    <property type="component" value="Unassembled WGS sequence"/>
</dbReference>
<keyword evidence="2" id="KW-1185">Reference proteome</keyword>
<proteinExistence type="predicted"/>
<name>A0A7Y8GU44_9BURK</name>
<protein>
    <submittedName>
        <fullName evidence="1">Type II secretion system protein GspH</fullName>
    </submittedName>
</protein>
<reference evidence="1 2" key="1">
    <citation type="submission" date="2019-09" db="EMBL/GenBank/DDBJ databases">
        <title>Hydrogenophaga aromatica sp. nov., isolated from a para-xylene-degrading enrichment culture.</title>
        <authorList>
            <person name="Tancsics A."/>
            <person name="Banerjee S."/>
        </authorList>
    </citation>
    <scope>NUCLEOTIDE SEQUENCE [LARGE SCALE GENOMIC DNA]</scope>
    <source>
        <strain evidence="1 2">D2P1</strain>
    </source>
</reference>
<dbReference type="AlphaFoldDB" id="A0A7Y8GU44"/>
<sequence length="140" mass="14881">MVVVAIVALATAGVSLTLRDNDGSRLETEALRLSALLESARAQSRSSGVPVYWRPTAEGFEFLGAPARPQAPASLANERRWLHPETRVQIAQPTGASSLVLGPEPLIAAQRLRLMHGEHQLTLGTDGLSPFAVLPEDAAP</sequence>
<gene>
    <name evidence="1" type="primary">gspH</name>
    <name evidence="1" type="ORF">F3K02_02645</name>
</gene>
<evidence type="ECO:0000313" key="2">
    <source>
        <dbReference type="Proteomes" id="UP000545507"/>
    </source>
</evidence>
<evidence type="ECO:0000313" key="1">
    <source>
        <dbReference type="EMBL" id="NWF44154.1"/>
    </source>
</evidence>
<organism evidence="1 2">
    <name type="scientific">Hydrogenophaga aromaticivorans</name>
    <dbReference type="NCBI Taxonomy" id="2610898"/>
    <lineage>
        <taxon>Bacteria</taxon>
        <taxon>Pseudomonadati</taxon>
        <taxon>Pseudomonadota</taxon>
        <taxon>Betaproteobacteria</taxon>
        <taxon>Burkholderiales</taxon>
        <taxon>Comamonadaceae</taxon>
        <taxon>Hydrogenophaga</taxon>
    </lineage>
</organism>